<name>A0A183DBK5_9BILA</name>
<protein>
    <submittedName>
        <fullName evidence="4">G_PROTEIN_RECEP_F1_2 domain-containing protein</fullName>
    </submittedName>
</protein>
<dbReference type="AlphaFoldDB" id="A0A183DBK5"/>
<dbReference type="PANTHER" id="PTHR46895">
    <property type="entry name" value="PROTEIN CBG20548-RELATED"/>
    <property type="match status" value="1"/>
</dbReference>
<accession>A0A183DBK5</accession>
<evidence type="ECO:0000256" key="1">
    <source>
        <dbReference type="SAM" id="Phobius"/>
    </source>
</evidence>
<keyword evidence="3" id="KW-1185">Reference proteome</keyword>
<evidence type="ECO:0000313" key="4">
    <source>
        <dbReference type="WBParaSite" id="GPUH_0000610401-mRNA-1"/>
    </source>
</evidence>
<reference evidence="2 3" key="2">
    <citation type="submission" date="2018-11" db="EMBL/GenBank/DDBJ databases">
        <authorList>
            <consortium name="Pathogen Informatics"/>
        </authorList>
    </citation>
    <scope>NUCLEOTIDE SEQUENCE [LARGE SCALE GENOMIC DNA]</scope>
</reference>
<dbReference type="PANTHER" id="PTHR46895:SF3">
    <property type="entry name" value="G-PROTEIN COUPLED RECEPTOR F59B2.13-RELATED"/>
    <property type="match status" value="1"/>
</dbReference>
<dbReference type="EMBL" id="UYRT01013765">
    <property type="protein sequence ID" value="VDK53370.1"/>
    <property type="molecule type" value="Genomic_DNA"/>
</dbReference>
<organism evidence="4">
    <name type="scientific">Gongylonema pulchrum</name>
    <dbReference type="NCBI Taxonomy" id="637853"/>
    <lineage>
        <taxon>Eukaryota</taxon>
        <taxon>Metazoa</taxon>
        <taxon>Ecdysozoa</taxon>
        <taxon>Nematoda</taxon>
        <taxon>Chromadorea</taxon>
        <taxon>Rhabditida</taxon>
        <taxon>Spirurina</taxon>
        <taxon>Spiruromorpha</taxon>
        <taxon>Spiruroidea</taxon>
        <taxon>Gongylonematidae</taxon>
        <taxon>Gongylonema</taxon>
    </lineage>
</organism>
<feature type="transmembrane region" description="Helical" evidence="1">
    <location>
        <begin position="20"/>
        <end position="45"/>
    </location>
</feature>
<dbReference type="Proteomes" id="UP000271098">
    <property type="component" value="Unassembled WGS sequence"/>
</dbReference>
<keyword evidence="1" id="KW-1133">Transmembrane helix</keyword>
<keyword evidence="1" id="KW-0472">Membrane</keyword>
<dbReference type="WBParaSite" id="GPUH_0000610401-mRNA-1">
    <property type="protein sequence ID" value="GPUH_0000610401-mRNA-1"/>
    <property type="gene ID" value="GPUH_0000610401"/>
</dbReference>
<reference evidence="4" key="1">
    <citation type="submission" date="2016-06" db="UniProtKB">
        <authorList>
            <consortium name="WormBaseParasite"/>
        </authorList>
    </citation>
    <scope>IDENTIFICATION</scope>
</reference>
<gene>
    <name evidence="2" type="ORF">GPUH_LOCUS6094</name>
</gene>
<evidence type="ECO:0000313" key="3">
    <source>
        <dbReference type="Proteomes" id="UP000271098"/>
    </source>
</evidence>
<proteinExistence type="predicted"/>
<evidence type="ECO:0000313" key="2">
    <source>
        <dbReference type="EMBL" id="VDK53370.1"/>
    </source>
</evidence>
<sequence length="71" mass="8034">MSRCLTERELLLSSNRFERVVFGYIVPVVIVIGIAGNVLNFTVLLSPPMRSRCAWIHCIYIFAQSPTDTAF</sequence>
<dbReference type="OrthoDB" id="10011262at2759"/>
<keyword evidence="1" id="KW-0812">Transmembrane</keyword>